<evidence type="ECO:0000313" key="8">
    <source>
        <dbReference type="Proteomes" id="UP000199622"/>
    </source>
</evidence>
<evidence type="ECO:0000256" key="1">
    <source>
        <dbReference type="ARBA" id="ARBA00022491"/>
    </source>
</evidence>
<protein>
    <submittedName>
        <fullName evidence="7">DNA-binding transcriptional regulator, AcrR family</fullName>
    </submittedName>
</protein>
<keyword evidence="1" id="KW-0678">Repressor</keyword>
<dbReference type="Pfam" id="PF13977">
    <property type="entry name" value="TetR_C_6"/>
    <property type="match status" value="1"/>
</dbReference>
<dbReference type="InterPro" id="IPR039538">
    <property type="entry name" value="BetI_C"/>
</dbReference>
<dbReference type="InterPro" id="IPR009057">
    <property type="entry name" value="Homeodomain-like_sf"/>
</dbReference>
<dbReference type="SUPFAM" id="SSF46689">
    <property type="entry name" value="Homeodomain-like"/>
    <property type="match status" value="1"/>
</dbReference>
<dbReference type="InterPro" id="IPR001647">
    <property type="entry name" value="HTH_TetR"/>
</dbReference>
<dbReference type="InterPro" id="IPR036271">
    <property type="entry name" value="Tet_transcr_reg_TetR-rel_C_sf"/>
</dbReference>
<organism evidence="7 8">
    <name type="scientific">Amycolatopsis tolypomycina</name>
    <dbReference type="NCBI Taxonomy" id="208445"/>
    <lineage>
        <taxon>Bacteria</taxon>
        <taxon>Bacillati</taxon>
        <taxon>Actinomycetota</taxon>
        <taxon>Actinomycetes</taxon>
        <taxon>Pseudonocardiales</taxon>
        <taxon>Pseudonocardiaceae</taxon>
        <taxon>Amycolatopsis</taxon>
    </lineage>
</organism>
<sequence length="195" mass="21946">MPIFVDHDEWREKIVDAAIRVLGDLGFAKFTLRAVSNRLGGSVTMVTHYFPSRDALLDTMLQQTLEDARTVQDELIAIEDPHERLEAIVRYFMPDNDEGMAIERARVALVSHRNVEPAIERHLALLEPGMRNLIATAIGDFISPGEIEPTVDLIRLWTSGMVLSAIEHPELWTPERQNAALSHFMKLIDLPVTAA</sequence>
<accession>A0A1H4Z9Z0</accession>
<dbReference type="Gene3D" id="1.10.357.10">
    <property type="entry name" value="Tetracycline Repressor, domain 2"/>
    <property type="match status" value="1"/>
</dbReference>
<dbReference type="Pfam" id="PF00440">
    <property type="entry name" value="TetR_N"/>
    <property type="match status" value="1"/>
</dbReference>
<dbReference type="EMBL" id="FNSO01000004">
    <property type="protein sequence ID" value="SED26979.1"/>
    <property type="molecule type" value="Genomic_DNA"/>
</dbReference>
<dbReference type="OrthoDB" id="9816296at2"/>
<feature type="DNA-binding region" description="H-T-H motif" evidence="5">
    <location>
        <begin position="31"/>
        <end position="50"/>
    </location>
</feature>
<evidence type="ECO:0000259" key="6">
    <source>
        <dbReference type="PROSITE" id="PS50977"/>
    </source>
</evidence>
<dbReference type="GO" id="GO:0003700">
    <property type="term" value="F:DNA-binding transcription factor activity"/>
    <property type="evidence" value="ECO:0007669"/>
    <property type="project" value="TreeGrafter"/>
</dbReference>
<dbReference type="PROSITE" id="PS50977">
    <property type="entry name" value="HTH_TETR_2"/>
    <property type="match status" value="1"/>
</dbReference>
<dbReference type="PANTHER" id="PTHR30055:SF234">
    <property type="entry name" value="HTH-TYPE TRANSCRIPTIONAL REGULATOR BETI"/>
    <property type="match status" value="1"/>
</dbReference>
<dbReference type="PANTHER" id="PTHR30055">
    <property type="entry name" value="HTH-TYPE TRANSCRIPTIONAL REGULATOR RUTR"/>
    <property type="match status" value="1"/>
</dbReference>
<reference evidence="8" key="1">
    <citation type="submission" date="2016-10" db="EMBL/GenBank/DDBJ databases">
        <authorList>
            <person name="Varghese N."/>
            <person name="Submissions S."/>
        </authorList>
    </citation>
    <scope>NUCLEOTIDE SEQUENCE [LARGE SCALE GENOMIC DNA]</scope>
    <source>
        <strain evidence="8">DSM 44544</strain>
    </source>
</reference>
<dbReference type="STRING" id="208445.SAMN04489727_7173"/>
<evidence type="ECO:0000256" key="3">
    <source>
        <dbReference type="ARBA" id="ARBA00023125"/>
    </source>
</evidence>
<evidence type="ECO:0000313" key="7">
    <source>
        <dbReference type="EMBL" id="SED26979.1"/>
    </source>
</evidence>
<keyword evidence="2" id="KW-0805">Transcription regulation</keyword>
<name>A0A1H4Z9Z0_9PSEU</name>
<dbReference type="AlphaFoldDB" id="A0A1H4Z9Z0"/>
<dbReference type="SUPFAM" id="SSF48498">
    <property type="entry name" value="Tetracyclin repressor-like, C-terminal domain"/>
    <property type="match status" value="1"/>
</dbReference>
<dbReference type="InterPro" id="IPR050109">
    <property type="entry name" value="HTH-type_TetR-like_transc_reg"/>
</dbReference>
<dbReference type="Proteomes" id="UP000199622">
    <property type="component" value="Unassembled WGS sequence"/>
</dbReference>
<gene>
    <name evidence="7" type="ORF">SAMN04489727_7173</name>
</gene>
<feature type="domain" description="HTH tetR-type" evidence="6">
    <location>
        <begin position="8"/>
        <end position="68"/>
    </location>
</feature>
<dbReference type="RefSeq" id="WP_091320279.1">
    <property type="nucleotide sequence ID" value="NZ_FNSO01000004.1"/>
</dbReference>
<evidence type="ECO:0000256" key="5">
    <source>
        <dbReference type="PROSITE-ProRule" id="PRU00335"/>
    </source>
</evidence>
<keyword evidence="3 5" id="KW-0238">DNA-binding</keyword>
<evidence type="ECO:0000256" key="4">
    <source>
        <dbReference type="ARBA" id="ARBA00023163"/>
    </source>
</evidence>
<keyword evidence="4" id="KW-0804">Transcription</keyword>
<dbReference type="GO" id="GO:0000976">
    <property type="term" value="F:transcription cis-regulatory region binding"/>
    <property type="evidence" value="ECO:0007669"/>
    <property type="project" value="TreeGrafter"/>
</dbReference>
<keyword evidence="8" id="KW-1185">Reference proteome</keyword>
<evidence type="ECO:0000256" key="2">
    <source>
        <dbReference type="ARBA" id="ARBA00023015"/>
    </source>
</evidence>
<proteinExistence type="predicted"/>